<protein>
    <submittedName>
        <fullName evidence="2">Uncharacterized protein DUF3142</fullName>
    </submittedName>
</protein>
<dbReference type="OrthoDB" id="6987031at2"/>
<evidence type="ECO:0000256" key="1">
    <source>
        <dbReference type="SAM" id="SignalP"/>
    </source>
</evidence>
<feature type="signal peptide" evidence="1">
    <location>
        <begin position="1"/>
        <end position="37"/>
    </location>
</feature>
<gene>
    <name evidence="2" type="ORF">C8J25_1236</name>
</gene>
<proteinExistence type="predicted"/>
<dbReference type="AlphaFoldDB" id="A0A2T5TVX5"/>
<dbReference type="InterPro" id="IPR021488">
    <property type="entry name" value="DUF3142"/>
</dbReference>
<dbReference type="Pfam" id="PF11340">
    <property type="entry name" value="DUF3142"/>
    <property type="match status" value="1"/>
</dbReference>
<keyword evidence="1" id="KW-0732">Signal</keyword>
<evidence type="ECO:0000313" key="3">
    <source>
        <dbReference type="Proteomes" id="UP000244013"/>
    </source>
</evidence>
<accession>A0A2T5TVX5</accession>
<organism evidence="2 3">
    <name type="scientific">Sphingomonas faeni</name>
    <dbReference type="NCBI Taxonomy" id="185950"/>
    <lineage>
        <taxon>Bacteria</taxon>
        <taxon>Pseudomonadati</taxon>
        <taxon>Pseudomonadota</taxon>
        <taxon>Alphaproteobacteria</taxon>
        <taxon>Sphingomonadales</taxon>
        <taxon>Sphingomonadaceae</taxon>
        <taxon>Sphingomonas</taxon>
    </lineage>
</organism>
<comment type="caution">
    <text evidence="2">The sequence shown here is derived from an EMBL/GenBank/DDBJ whole genome shotgun (WGS) entry which is preliminary data.</text>
</comment>
<sequence>MIIPSRAGRRSCIIIGKRAGWRRLLPLLLVLPLLLSAAPPQTPPDAPVDANRYDAFWLWAGVRPQPALDRANRIYLLQGAVVGGEEARLVAQRAATPHVAHAQLWMVLRVETLAWTPQIHAQLLAALERWHRAGNRVAGVQIDFDARTHHLASYAAFLKTLREALPARYKLGITGLLDWSANGDPDGLDRLAGVVDEVVLQIYQGRHVIPGYGVYLAKLGRLKIPFRIGLLQGGEWSPPPGLSQNLRFQGYVVFLINR</sequence>
<name>A0A2T5TVX5_9SPHN</name>
<dbReference type="Proteomes" id="UP000244013">
    <property type="component" value="Unassembled WGS sequence"/>
</dbReference>
<dbReference type="EMBL" id="QAYE01000023">
    <property type="protein sequence ID" value="PTW43405.1"/>
    <property type="molecule type" value="Genomic_DNA"/>
</dbReference>
<feature type="chain" id="PRO_5015600714" evidence="1">
    <location>
        <begin position="38"/>
        <end position="258"/>
    </location>
</feature>
<reference evidence="2 3" key="1">
    <citation type="submission" date="2018-04" db="EMBL/GenBank/DDBJ databases">
        <title>Genomic Encyclopedia of Type Strains, Phase III (KMG-III): the genomes of soil and plant-associated and newly described type strains.</title>
        <authorList>
            <person name="Whitman W."/>
        </authorList>
    </citation>
    <scope>NUCLEOTIDE SEQUENCE [LARGE SCALE GENOMIC DNA]</scope>
    <source>
        <strain evidence="2 3">MA-olki</strain>
    </source>
</reference>
<evidence type="ECO:0000313" key="2">
    <source>
        <dbReference type="EMBL" id="PTW43405.1"/>
    </source>
</evidence>